<evidence type="ECO:0000256" key="1">
    <source>
        <dbReference type="SAM" id="Phobius"/>
    </source>
</evidence>
<feature type="transmembrane region" description="Helical" evidence="1">
    <location>
        <begin position="26"/>
        <end position="45"/>
    </location>
</feature>
<evidence type="ECO:0000313" key="2">
    <source>
        <dbReference type="EMBL" id="ERI11030.1"/>
    </source>
</evidence>
<dbReference type="GO" id="GO:0008654">
    <property type="term" value="P:phospholipid biosynthetic process"/>
    <property type="evidence" value="ECO:0007669"/>
    <property type="project" value="InterPro"/>
</dbReference>
<dbReference type="EMBL" id="AWSJ01000055">
    <property type="protein sequence ID" value="ERI11030.1"/>
    <property type="molecule type" value="Genomic_DNA"/>
</dbReference>
<feature type="non-terminal residue" evidence="2">
    <location>
        <position position="64"/>
    </location>
</feature>
<reference evidence="2 3" key="1">
    <citation type="submission" date="2013-08" db="EMBL/GenBank/DDBJ databases">
        <authorList>
            <person name="Weinstock G."/>
            <person name="Sodergren E."/>
            <person name="Wylie T."/>
            <person name="Fulton L."/>
            <person name="Fulton R."/>
            <person name="Fronick C."/>
            <person name="O'Laughlin M."/>
            <person name="Godfrey J."/>
            <person name="Miner T."/>
            <person name="Herter B."/>
            <person name="Appelbaum E."/>
            <person name="Cordes M."/>
            <person name="Lek S."/>
            <person name="Wollam A."/>
            <person name="Pepin K.H."/>
            <person name="Palsikar V.B."/>
            <person name="Mitreva M."/>
            <person name="Wilson R.K."/>
        </authorList>
    </citation>
    <scope>NUCLEOTIDE SEQUENCE [LARGE SCALE GENOMIC DNA]</scope>
    <source>
        <strain evidence="2 3">ATCC 12856</strain>
    </source>
</reference>
<dbReference type="AlphaFoldDB" id="U1X7S7"/>
<protein>
    <recommendedName>
        <fullName evidence="4">CDP-alcohol phosphatidyltransferase</fullName>
    </recommendedName>
</protein>
<evidence type="ECO:0000313" key="3">
    <source>
        <dbReference type="Proteomes" id="UP000016511"/>
    </source>
</evidence>
<accession>U1X7S7</accession>
<sequence length="64" mass="7309">MIIIPLGNLVLGLYSILFALKGEIEYAVLLLWVGLLLDGLDGYIARKLDRKSDVNYPPLRFYRI</sequence>
<dbReference type="InterPro" id="IPR000462">
    <property type="entry name" value="CDP-OH_P_trans"/>
</dbReference>
<keyword evidence="1" id="KW-0472">Membrane</keyword>
<dbReference type="Pfam" id="PF01066">
    <property type="entry name" value="CDP-OH_P_transf"/>
    <property type="match status" value="1"/>
</dbReference>
<keyword evidence="3" id="KW-1185">Reference proteome</keyword>
<keyword evidence="1" id="KW-0812">Transmembrane</keyword>
<keyword evidence="1" id="KW-1133">Transmembrane helix</keyword>
<dbReference type="STRING" id="649747.HMPREF0083_00842"/>
<dbReference type="HOGENOM" id="CLU_2872675_0_0_9"/>
<dbReference type="Gene3D" id="1.20.120.1760">
    <property type="match status" value="1"/>
</dbReference>
<dbReference type="InterPro" id="IPR043130">
    <property type="entry name" value="CDP-OH_PTrfase_TM_dom"/>
</dbReference>
<name>U1X7S7_ANEAE</name>
<comment type="caution">
    <text evidence="2">The sequence shown here is derived from an EMBL/GenBank/DDBJ whole genome shotgun (WGS) entry which is preliminary data.</text>
</comment>
<dbReference type="GO" id="GO:0016020">
    <property type="term" value="C:membrane"/>
    <property type="evidence" value="ECO:0007669"/>
    <property type="project" value="InterPro"/>
</dbReference>
<organism evidence="2 3">
    <name type="scientific">Aneurinibacillus aneurinilyticus ATCC 12856</name>
    <dbReference type="NCBI Taxonomy" id="649747"/>
    <lineage>
        <taxon>Bacteria</taxon>
        <taxon>Bacillati</taxon>
        <taxon>Bacillota</taxon>
        <taxon>Bacilli</taxon>
        <taxon>Bacillales</taxon>
        <taxon>Paenibacillaceae</taxon>
        <taxon>Aneurinibacillus group</taxon>
        <taxon>Aneurinibacillus</taxon>
    </lineage>
</organism>
<gene>
    <name evidence="2" type="ORF">HMPREF0083_00842</name>
</gene>
<evidence type="ECO:0008006" key="4">
    <source>
        <dbReference type="Google" id="ProtNLM"/>
    </source>
</evidence>
<dbReference type="GeneID" id="92840829"/>
<dbReference type="Proteomes" id="UP000016511">
    <property type="component" value="Unassembled WGS sequence"/>
</dbReference>
<proteinExistence type="predicted"/>
<dbReference type="RefSeq" id="WP_021623602.1">
    <property type="nucleotide sequence ID" value="NZ_KE952871.1"/>
</dbReference>
<dbReference type="GO" id="GO:0016780">
    <property type="term" value="F:phosphotransferase activity, for other substituted phosphate groups"/>
    <property type="evidence" value="ECO:0007669"/>
    <property type="project" value="InterPro"/>
</dbReference>